<accession>A0AAE9LNV2</accession>
<dbReference type="SUPFAM" id="SSF142433">
    <property type="entry name" value="CinA-like"/>
    <property type="match status" value="1"/>
</dbReference>
<evidence type="ECO:0000313" key="2">
    <source>
        <dbReference type="EMBL" id="USE81896.1"/>
    </source>
</evidence>
<evidence type="ECO:0000259" key="1">
    <source>
        <dbReference type="Pfam" id="PF02464"/>
    </source>
</evidence>
<name>A0AAE9LNV2_9GAMM</name>
<evidence type="ECO:0000313" key="3">
    <source>
        <dbReference type="Proteomes" id="UP001056716"/>
    </source>
</evidence>
<gene>
    <name evidence="2" type="ORF">M5E07_08650</name>
</gene>
<dbReference type="AlphaFoldDB" id="A0AAE9LNV2"/>
<dbReference type="Gene3D" id="3.90.950.20">
    <property type="entry name" value="CinA-like"/>
    <property type="match status" value="1"/>
</dbReference>
<dbReference type="Proteomes" id="UP001056716">
    <property type="component" value="Chromosome"/>
</dbReference>
<dbReference type="KEGG" id="atz:M5E07_08650"/>
<keyword evidence="3" id="KW-1185">Reference proteome</keyword>
<dbReference type="RefSeq" id="WP_116760618.1">
    <property type="nucleotide sequence ID" value="NZ_CP098732.1"/>
</dbReference>
<dbReference type="EMBL" id="CP098732">
    <property type="protein sequence ID" value="USE81896.1"/>
    <property type="molecule type" value="Genomic_DNA"/>
</dbReference>
<reference evidence="2" key="1">
    <citation type="submission" date="2022-06" db="EMBL/GenBank/DDBJ databases">
        <title>Isolation, identification and characterization of iprodione-degrading strains in Lhasa, Tibet.</title>
        <authorList>
            <person name="Pan H."/>
        </authorList>
    </citation>
    <scope>NUCLEOTIDE SEQUENCE</scope>
    <source>
        <strain evidence="2">Y-23</strain>
    </source>
</reference>
<organism evidence="2 3">
    <name type="scientific">Acinetobacter tibetensis</name>
    <dbReference type="NCBI Taxonomy" id="2943497"/>
    <lineage>
        <taxon>Bacteria</taxon>
        <taxon>Pseudomonadati</taxon>
        <taxon>Pseudomonadota</taxon>
        <taxon>Gammaproteobacteria</taxon>
        <taxon>Moraxellales</taxon>
        <taxon>Moraxellaceae</taxon>
        <taxon>Acinetobacter</taxon>
    </lineage>
</organism>
<sequence length="164" mass="17944">MLKQCCNELERQQLKIAFIESASSGFLCSQFSIYKHSGAEILLGSLVCYDPSIKLQVLHIAPELIQQYTAESAEVTRALANEGKKLFTKADVIVACTGLLKPGGSATTEKPEGTFFISILFSGKLHDYRYLITGTPQQRLNVLTEKVAASVLLLITMDSKLSAK</sequence>
<protein>
    <submittedName>
        <fullName evidence="2">CinA family protein</fullName>
    </submittedName>
</protein>
<feature type="domain" description="CinA C-terminal" evidence="1">
    <location>
        <begin position="3"/>
        <end position="148"/>
    </location>
</feature>
<dbReference type="InterPro" id="IPR036653">
    <property type="entry name" value="CinA-like_C"/>
</dbReference>
<dbReference type="Pfam" id="PF02464">
    <property type="entry name" value="CinA"/>
    <property type="match status" value="1"/>
</dbReference>
<proteinExistence type="predicted"/>
<dbReference type="InterPro" id="IPR008136">
    <property type="entry name" value="CinA_C"/>
</dbReference>